<name>A0A844B439_9BURK</name>
<dbReference type="OrthoDB" id="8756031at2"/>
<evidence type="ECO:0000313" key="2">
    <source>
        <dbReference type="EMBL" id="MRD49558.1"/>
    </source>
</evidence>
<sequence>MKRPSWQSWLCIALLGCTCAHAQQPGSRALPPVSVKALGNPVEKSYRKMMEGALLFERMHAHAPQAPLRFKLLPRKPGTNMQDVDLEVIGRTFSYAVDVAPDRTFALARDPKALAEDAVVSPNRRQLSMTWRTDIRSPGVPDGMRRLGDLRLECLVGIESGLVSNSNAFTEMVSNLFRSPTGYCGRKDAKYLFFAERAIFSVTLVSADRREVLAMNRLYAEASDDPGLKADLPFCDCEVMLDRTYYLPLGDTDWPDDTLVQFDYMEDAPLAAQPPAQPFVPLGSTRQEVAAALGAANVITFDSGWEVWLYRGAATNASQTPPQERVVLFDASGLVRKVRVRA</sequence>
<feature type="signal peptide" evidence="1">
    <location>
        <begin position="1"/>
        <end position="22"/>
    </location>
</feature>
<comment type="caution">
    <text evidence="2">The sequence shown here is derived from an EMBL/GenBank/DDBJ whole genome shotgun (WGS) entry which is preliminary data.</text>
</comment>
<keyword evidence="1" id="KW-0732">Signal</keyword>
<feature type="chain" id="PRO_5032796376" evidence="1">
    <location>
        <begin position="23"/>
        <end position="342"/>
    </location>
</feature>
<evidence type="ECO:0000256" key="1">
    <source>
        <dbReference type="SAM" id="SignalP"/>
    </source>
</evidence>
<dbReference type="PROSITE" id="PS51257">
    <property type="entry name" value="PROKAR_LIPOPROTEIN"/>
    <property type="match status" value="1"/>
</dbReference>
<protein>
    <submittedName>
        <fullName evidence="2">Uncharacterized protein</fullName>
    </submittedName>
</protein>
<gene>
    <name evidence="2" type="ORF">GHT07_19970</name>
</gene>
<dbReference type="Proteomes" id="UP000487350">
    <property type="component" value="Unassembled WGS sequence"/>
</dbReference>
<proteinExistence type="predicted"/>
<evidence type="ECO:0000313" key="3">
    <source>
        <dbReference type="Proteomes" id="UP000487350"/>
    </source>
</evidence>
<dbReference type="EMBL" id="WJBU01000026">
    <property type="protein sequence ID" value="MRD49558.1"/>
    <property type="molecule type" value="Genomic_DNA"/>
</dbReference>
<organism evidence="2 3">
    <name type="scientific">Caenimonas koreensis DSM 17982</name>
    <dbReference type="NCBI Taxonomy" id="1121255"/>
    <lineage>
        <taxon>Bacteria</taxon>
        <taxon>Pseudomonadati</taxon>
        <taxon>Pseudomonadota</taxon>
        <taxon>Betaproteobacteria</taxon>
        <taxon>Burkholderiales</taxon>
        <taxon>Comamonadaceae</taxon>
        <taxon>Caenimonas</taxon>
    </lineage>
</organism>
<reference evidence="2 3" key="1">
    <citation type="submission" date="2019-11" db="EMBL/GenBank/DDBJ databases">
        <title>Caenimonas koreensis gen. nov., sp. nov., isolated from activated sludge.</title>
        <authorList>
            <person name="Seung H.R."/>
        </authorList>
    </citation>
    <scope>NUCLEOTIDE SEQUENCE [LARGE SCALE GENOMIC DNA]</scope>
    <source>
        <strain evidence="2 3">EMB320</strain>
    </source>
</reference>
<dbReference type="AlphaFoldDB" id="A0A844B439"/>
<keyword evidence="3" id="KW-1185">Reference proteome</keyword>
<accession>A0A844B439</accession>
<dbReference type="RefSeq" id="WP_153586863.1">
    <property type="nucleotide sequence ID" value="NZ_WJBU01000026.1"/>
</dbReference>